<name>A0A6V8KTN6_9ACTN</name>
<dbReference type="GO" id="GO:0009190">
    <property type="term" value="P:cyclic nucleotide biosynthetic process"/>
    <property type="evidence" value="ECO:0007669"/>
    <property type="project" value="InterPro"/>
</dbReference>
<feature type="domain" description="Guanylate cyclase" evidence="2">
    <location>
        <begin position="1"/>
        <end position="128"/>
    </location>
</feature>
<reference evidence="3 4" key="1">
    <citation type="submission" date="2020-03" db="EMBL/GenBank/DDBJ databases">
        <title>Whole genome shotgun sequence of Phytohabitans houttuyneae NBRC 108639.</title>
        <authorList>
            <person name="Komaki H."/>
            <person name="Tamura T."/>
        </authorList>
    </citation>
    <scope>NUCLEOTIDE SEQUENCE [LARGE SCALE GENOMIC DNA]</scope>
    <source>
        <strain evidence="3 4">NBRC 108639</strain>
    </source>
</reference>
<dbReference type="Pfam" id="PF00211">
    <property type="entry name" value="Guanylate_cyc"/>
    <property type="match status" value="1"/>
</dbReference>
<dbReference type="GO" id="GO:0035556">
    <property type="term" value="P:intracellular signal transduction"/>
    <property type="evidence" value="ECO:0007669"/>
    <property type="project" value="InterPro"/>
</dbReference>
<organism evidence="3 4">
    <name type="scientific">Phytohabitans houttuyneae</name>
    <dbReference type="NCBI Taxonomy" id="1076126"/>
    <lineage>
        <taxon>Bacteria</taxon>
        <taxon>Bacillati</taxon>
        <taxon>Actinomycetota</taxon>
        <taxon>Actinomycetes</taxon>
        <taxon>Micromonosporales</taxon>
        <taxon>Micromonosporaceae</taxon>
    </lineage>
</organism>
<sequence length="452" mass="48740">MLFVDLVGFTRRAGRLDPEDVRALQREYFSRVTRAVGRWQGVVEKYVGDAVLAVFGAPESDEYDAYRAVLAGLHVQRELAGLAWPDGTPVRARVGVGTGEVIVDLAAVRDGGQALVCGDIVNTAARVQVHAAPGTVVVTDATRGATGPWVRYAPLPAITPAGKPAPVDVWRAVAPVAPSAPDGSVPLVGRAAELSTVAARVTGALAERAPALVRVTGPAGVGKSRLAREALAATGARWWVGYGTPCGASYSPLADLVRRQARVEDATRPTDVRRRLRAWAGDLVPAGDLTSVLDGLFRLVAPPAEPKRPVAAVVAPLARLEGDGVAPGGPFAPLEGDRVACGAGLRVTRARLVVWAWWWVAWVPPLCPARRWTTGSRRVRRSWPRGGTRPLKVPCWRSFGRPRRTPRWRFSSTTCTWPTRRPGRSWPISPRASAPCRWRWSSPTAHRRDRPP</sequence>
<dbReference type="PROSITE" id="PS50125">
    <property type="entry name" value="GUANYLATE_CYCLASE_2"/>
    <property type="match status" value="1"/>
</dbReference>
<dbReference type="EMBL" id="BLPF01000004">
    <property type="protein sequence ID" value="GFJ85679.1"/>
    <property type="molecule type" value="Genomic_DNA"/>
</dbReference>
<evidence type="ECO:0000256" key="1">
    <source>
        <dbReference type="ARBA" id="ARBA00005381"/>
    </source>
</evidence>
<dbReference type="Gene3D" id="3.30.70.1230">
    <property type="entry name" value="Nucleotide cyclase"/>
    <property type="match status" value="1"/>
</dbReference>
<dbReference type="CDD" id="cd07302">
    <property type="entry name" value="CHD"/>
    <property type="match status" value="1"/>
</dbReference>
<dbReference type="Proteomes" id="UP000482800">
    <property type="component" value="Unassembled WGS sequence"/>
</dbReference>
<dbReference type="InterPro" id="IPR041664">
    <property type="entry name" value="AAA_16"/>
</dbReference>
<evidence type="ECO:0000313" key="4">
    <source>
        <dbReference type="Proteomes" id="UP000482800"/>
    </source>
</evidence>
<evidence type="ECO:0000313" key="3">
    <source>
        <dbReference type="EMBL" id="GFJ85679.1"/>
    </source>
</evidence>
<dbReference type="InterPro" id="IPR029787">
    <property type="entry name" value="Nucleotide_cyclase"/>
</dbReference>
<comment type="caution">
    <text evidence="3">The sequence shown here is derived from an EMBL/GenBank/DDBJ whole genome shotgun (WGS) entry which is preliminary data.</text>
</comment>
<dbReference type="PANTHER" id="PTHR43081">
    <property type="entry name" value="ADENYLATE CYCLASE, TERMINAL-DIFFERENTIATION SPECIFIC-RELATED"/>
    <property type="match status" value="1"/>
</dbReference>
<dbReference type="InterPro" id="IPR001054">
    <property type="entry name" value="A/G_cyclase"/>
</dbReference>
<dbReference type="InterPro" id="IPR050697">
    <property type="entry name" value="Adenylyl/Guanylyl_Cyclase_3/4"/>
</dbReference>
<accession>A0A6V8KTN6</accession>
<comment type="similarity">
    <text evidence="1">Belongs to the adenylyl cyclase class-3 family.</text>
</comment>
<proteinExistence type="inferred from homology"/>
<dbReference type="PANTHER" id="PTHR43081:SF1">
    <property type="entry name" value="ADENYLATE CYCLASE, TERMINAL-DIFFERENTIATION SPECIFIC"/>
    <property type="match status" value="1"/>
</dbReference>
<dbReference type="AlphaFoldDB" id="A0A6V8KTN6"/>
<gene>
    <name evidence="3" type="ORF">Phou_098590</name>
</gene>
<keyword evidence="4" id="KW-1185">Reference proteome</keyword>
<dbReference type="SUPFAM" id="SSF55073">
    <property type="entry name" value="Nucleotide cyclase"/>
    <property type="match status" value="1"/>
</dbReference>
<reference evidence="3 4" key="2">
    <citation type="submission" date="2020-03" db="EMBL/GenBank/DDBJ databases">
        <authorList>
            <person name="Ichikawa N."/>
            <person name="Kimura A."/>
            <person name="Kitahashi Y."/>
            <person name="Uohara A."/>
        </authorList>
    </citation>
    <scope>NUCLEOTIDE SEQUENCE [LARGE SCALE GENOMIC DNA]</scope>
    <source>
        <strain evidence="3 4">NBRC 108639</strain>
    </source>
</reference>
<dbReference type="SMART" id="SM00044">
    <property type="entry name" value="CYCc"/>
    <property type="match status" value="1"/>
</dbReference>
<dbReference type="Pfam" id="PF13191">
    <property type="entry name" value="AAA_16"/>
    <property type="match status" value="1"/>
</dbReference>
<protein>
    <recommendedName>
        <fullName evidence="2">Guanylate cyclase domain-containing protein</fullName>
    </recommendedName>
</protein>
<evidence type="ECO:0000259" key="2">
    <source>
        <dbReference type="PROSITE" id="PS50125"/>
    </source>
</evidence>
<dbReference type="GO" id="GO:0004016">
    <property type="term" value="F:adenylate cyclase activity"/>
    <property type="evidence" value="ECO:0007669"/>
    <property type="project" value="UniProtKB-ARBA"/>
</dbReference>